<gene>
    <name evidence="4" type="ORF">EHV08_02540</name>
</gene>
<dbReference type="PANTHER" id="PTHR24366:SF96">
    <property type="entry name" value="LEUCINE RICH REPEAT CONTAINING 53"/>
    <property type="match status" value="1"/>
</dbReference>
<name>A0A432LHT9_9BACT</name>
<keyword evidence="1" id="KW-0433">Leucine-rich repeat</keyword>
<evidence type="ECO:0000256" key="2">
    <source>
        <dbReference type="ARBA" id="ARBA00022737"/>
    </source>
</evidence>
<dbReference type="RefSeq" id="WP_126677852.1">
    <property type="nucleotide sequence ID" value="NZ_RYYU01000001.1"/>
</dbReference>
<dbReference type="Proteomes" id="UP000278983">
    <property type="component" value="Unassembled WGS sequence"/>
</dbReference>
<dbReference type="PROSITE" id="PS51450">
    <property type="entry name" value="LRR"/>
    <property type="match status" value="3"/>
</dbReference>
<dbReference type="SUPFAM" id="SSF52058">
    <property type="entry name" value="L domain-like"/>
    <property type="match status" value="1"/>
</dbReference>
<evidence type="ECO:0000256" key="1">
    <source>
        <dbReference type="ARBA" id="ARBA00022614"/>
    </source>
</evidence>
<dbReference type="Gene3D" id="3.80.10.10">
    <property type="entry name" value="Ribonuclease Inhibitor"/>
    <property type="match status" value="1"/>
</dbReference>
<dbReference type="InterPro" id="IPR003591">
    <property type="entry name" value="Leu-rich_rpt_typical-subtyp"/>
</dbReference>
<comment type="caution">
    <text evidence="4">The sequence shown here is derived from an EMBL/GenBank/DDBJ whole genome shotgun (WGS) entry which is preliminary data.</text>
</comment>
<accession>A0A432LHT9</accession>
<dbReference type="PRINTS" id="PR00019">
    <property type="entry name" value="LEURICHRPT"/>
</dbReference>
<dbReference type="OrthoDB" id="1056662at2"/>
<dbReference type="AlphaFoldDB" id="A0A432LHT9"/>
<dbReference type="InterPro" id="IPR025875">
    <property type="entry name" value="Leu-rich_rpt_4"/>
</dbReference>
<keyword evidence="3" id="KW-0732">Signal</keyword>
<dbReference type="InterPro" id="IPR001611">
    <property type="entry name" value="Leu-rich_rpt"/>
</dbReference>
<feature type="signal peptide" evidence="3">
    <location>
        <begin position="1"/>
        <end position="20"/>
    </location>
</feature>
<dbReference type="PANTHER" id="PTHR24366">
    <property type="entry name" value="IG(IMMUNOGLOBULIN) AND LRR(LEUCINE RICH REPEAT) DOMAINS"/>
    <property type="match status" value="1"/>
</dbReference>
<dbReference type="InterPro" id="IPR032675">
    <property type="entry name" value="LRR_dom_sf"/>
</dbReference>
<dbReference type="SMART" id="SM00369">
    <property type="entry name" value="LRR_TYP"/>
    <property type="match status" value="2"/>
</dbReference>
<dbReference type="EMBL" id="RYYU01000001">
    <property type="protein sequence ID" value="RUL58756.1"/>
    <property type="molecule type" value="Genomic_DNA"/>
</dbReference>
<reference evidence="4 5" key="1">
    <citation type="submission" date="2018-12" db="EMBL/GenBank/DDBJ databases">
        <title>Genome sequencing of Prevotella sp. KCOM 3155 (= JS262).</title>
        <authorList>
            <person name="Kook J.-K."/>
            <person name="Park S.-N."/>
            <person name="Lim Y.K."/>
        </authorList>
    </citation>
    <scope>NUCLEOTIDE SEQUENCE [LARGE SCALE GENOMIC DNA]</scope>
    <source>
        <strain evidence="4 5">KCOM 3155</strain>
    </source>
</reference>
<evidence type="ECO:0000313" key="5">
    <source>
        <dbReference type="Proteomes" id="UP000278983"/>
    </source>
</evidence>
<evidence type="ECO:0000256" key="3">
    <source>
        <dbReference type="SAM" id="SignalP"/>
    </source>
</evidence>
<evidence type="ECO:0000313" key="4">
    <source>
        <dbReference type="EMBL" id="RUL58756.1"/>
    </source>
</evidence>
<keyword evidence="5" id="KW-1185">Reference proteome</keyword>
<keyword evidence="2" id="KW-0677">Repeat</keyword>
<sequence length="643" mass="70300">MLKKLLTFVVLVLSFTAVHAQSSGRIFQPGSDGPYFEYAIEQGKPKEYYDAGGPDKGMRGNLVYTLLRLKPLNSDSHITIVFEEMDIDEHDELRIYDGLIELNNEANEDGEYEYGWPKNLVPNTTIKGNPTALPVVVKSASADGAVSVAFYCFSNKPGWKGMIYCVKNGDPEPENNPEATPNFTFRVDPNLVLEEDEDGEKEELFVNLELKGIKENQVIQIEDGYGKTDYTVSANVSGNVKLGVDPGDFIKIYGDLSMLNASSNKFTKAEIGKNDKLEVLNLSQNKITDVDLTKLPALRELWLTDNKITSIDISNLPKLEEFYGSYNNVGELRTTMNPNLSVLSCVEMGLTELNLNNNSKLEILTASNNAFDALPDFTKTPSVKSLDLENTGISNIDLSMLPKLKKLDLSNNKLSTIDLTHNPLIMTIDMDHNKFDACSINDVMFLLPEREESDGAILRMAHNDGSATCDNTILDGMNWKVNFTGNGTGCETARLRFVSNDNGTITTMVEGVIVPELTPITKGKEVKVTASPMNGYELEKVLLDGVEVPNNKFNISKYGVLAAVFTLASSIGEVDASAVNVVMEGGNVIITGLVASDSFRIFDLSGKLLYSGKTDANGSATVALPANKAILLSQGNVAIKVMR</sequence>
<protein>
    <submittedName>
        <fullName evidence="4">Leucine-rich repeat domain-containing protein</fullName>
    </submittedName>
</protein>
<feature type="chain" id="PRO_5019106133" evidence="3">
    <location>
        <begin position="21"/>
        <end position="643"/>
    </location>
</feature>
<proteinExistence type="predicted"/>
<organism evidence="4 5">
    <name type="scientific">Prevotella koreensis</name>
    <dbReference type="NCBI Taxonomy" id="2490854"/>
    <lineage>
        <taxon>Bacteria</taxon>
        <taxon>Pseudomonadati</taxon>
        <taxon>Bacteroidota</taxon>
        <taxon>Bacteroidia</taxon>
        <taxon>Bacteroidales</taxon>
        <taxon>Prevotellaceae</taxon>
        <taxon>Prevotella</taxon>
    </lineage>
</organism>
<dbReference type="Pfam" id="PF12799">
    <property type="entry name" value="LRR_4"/>
    <property type="match status" value="2"/>
</dbReference>